<comment type="subcellular location">
    <subcellularLocation>
        <location evidence="1">Cytoplasm</location>
        <location evidence="1">Cytoskeleton</location>
        <location evidence="1">Cilium basal body</location>
    </subcellularLocation>
    <subcellularLocation>
        <location evidence="2">Membrane</location>
        <topology evidence="2">Multi-pass membrane protein</topology>
    </subcellularLocation>
</comment>
<reference evidence="13 14" key="1">
    <citation type="submission" date="2019-09" db="EMBL/GenBank/DDBJ databases">
        <title>Bird 10,000 Genomes (B10K) Project - Family phase.</title>
        <authorList>
            <person name="Zhang G."/>
        </authorList>
    </citation>
    <scope>NUCLEOTIDE SEQUENCE [LARGE SCALE GENOMIC DNA]</scope>
    <source>
        <strain evidence="13">B10K-MSB-04</strain>
    </source>
</reference>
<comment type="caution">
    <text evidence="13">The sequence shown here is derived from an EMBL/GenBank/DDBJ whole genome shotgun (WGS) entry which is preliminary data.</text>
</comment>
<keyword evidence="6 12" id="KW-1133">Transmembrane helix</keyword>
<feature type="non-terminal residue" evidence="13">
    <location>
        <position position="152"/>
    </location>
</feature>
<proteinExistence type="predicted"/>
<sequence length="152" mass="16147">AAGPGCASPPRRRRAGRARSSAPLQVLLVLHGWYGGAALLLEALVFLYKVLLLPYPPANAALDVVLLVLYAALEAARLFLGSKGNLCERKAPLAASVALTLPSAAMAAYYLLLQTYALRLEALLCAVLLLFYGAELLLGLLALASFARCWKP</sequence>
<dbReference type="EMBL" id="VZSG01002178">
    <property type="protein sequence ID" value="NWX94376.1"/>
    <property type="molecule type" value="Genomic_DNA"/>
</dbReference>
<keyword evidence="14" id="KW-1185">Reference proteome</keyword>
<keyword evidence="8" id="KW-0206">Cytoskeleton</keyword>
<protein>
    <recommendedName>
        <fullName evidence="11">Transmembrane protein 216</fullName>
    </recommendedName>
</protein>
<evidence type="ECO:0000313" key="13">
    <source>
        <dbReference type="EMBL" id="NWX94376.1"/>
    </source>
</evidence>
<keyword evidence="4 12" id="KW-0812">Transmembrane</keyword>
<dbReference type="GO" id="GO:1905515">
    <property type="term" value="P:non-motile cilium assembly"/>
    <property type="evidence" value="ECO:0007669"/>
    <property type="project" value="TreeGrafter"/>
</dbReference>
<comment type="function">
    <text evidence="10">Part of the tectonic-like complex which is required for tissue-specific ciliogenesis and may regulate ciliary membrane composition.</text>
</comment>
<dbReference type="InterPro" id="IPR019184">
    <property type="entry name" value="Uncharacterised_TM-17"/>
</dbReference>
<evidence type="ECO:0000256" key="9">
    <source>
        <dbReference type="ARBA" id="ARBA00023273"/>
    </source>
</evidence>
<evidence type="ECO:0000256" key="4">
    <source>
        <dbReference type="ARBA" id="ARBA00022692"/>
    </source>
</evidence>
<keyword evidence="7 12" id="KW-0472">Membrane</keyword>
<dbReference type="AlphaFoldDB" id="A0A7K7AEI5"/>
<evidence type="ECO:0000256" key="1">
    <source>
        <dbReference type="ARBA" id="ARBA00004120"/>
    </source>
</evidence>
<evidence type="ECO:0000256" key="7">
    <source>
        <dbReference type="ARBA" id="ARBA00023136"/>
    </source>
</evidence>
<accession>A0A7K7AEI5</accession>
<dbReference type="Pfam" id="PF09799">
    <property type="entry name" value="Transmemb_17"/>
    <property type="match status" value="1"/>
</dbReference>
<feature type="transmembrane region" description="Helical" evidence="12">
    <location>
        <begin position="22"/>
        <end position="48"/>
    </location>
</feature>
<gene>
    <name evidence="13" type="primary">Tmem216</name>
    <name evidence="13" type="ORF">NOTPEN_R14149</name>
</gene>
<keyword evidence="9" id="KW-0966">Cell projection</keyword>
<evidence type="ECO:0000256" key="2">
    <source>
        <dbReference type="ARBA" id="ARBA00004141"/>
    </source>
</evidence>
<evidence type="ECO:0000256" key="12">
    <source>
        <dbReference type="SAM" id="Phobius"/>
    </source>
</evidence>
<evidence type="ECO:0000256" key="8">
    <source>
        <dbReference type="ARBA" id="ARBA00023212"/>
    </source>
</evidence>
<feature type="transmembrane region" description="Helical" evidence="12">
    <location>
        <begin position="92"/>
        <end position="112"/>
    </location>
</feature>
<name>A0A7K7AEI5_9AVES</name>
<feature type="transmembrane region" description="Helical" evidence="12">
    <location>
        <begin position="118"/>
        <end position="146"/>
    </location>
</feature>
<dbReference type="PANTHER" id="PTHR13531:SF5">
    <property type="entry name" value="TRANSMEMBRANE PROTEIN 216"/>
    <property type="match status" value="1"/>
</dbReference>
<evidence type="ECO:0000256" key="3">
    <source>
        <dbReference type="ARBA" id="ARBA00022490"/>
    </source>
</evidence>
<keyword evidence="3" id="KW-0963">Cytoplasm</keyword>
<dbReference type="Proteomes" id="UP000538817">
    <property type="component" value="Unassembled WGS sequence"/>
</dbReference>
<dbReference type="GO" id="GO:0035869">
    <property type="term" value="C:ciliary transition zone"/>
    <property type="evidence" value="ECO:0007669"/>
    <property type="project" value="TreeGrafter"/>
</dbReference>
<organism evidence="13 14">
    <name type="scientific">Nothoprocta pentlandii</name>
    <dbReference type="NCBI Taxonomy" id="2585814"/>
    <lineage>
        <taxon>Eukaryota</taxon>
        <taxon>Metazoa</taxon>
        <taxon>Chordata</taxon>
        <taxon>Craniata</taxon>
        <taxon>Vertebrata</taxon>
        <taxon>Euteleostomi</taxon>
        <taxon>Archelosauria</taxon>
        <taxon>Archosauria</taxon>
        <taxon>Dinosauria</taxon>
        <taxon>Saurischia</taxon>
        <taxon>Theropoda</taxon>
        <taxon>Coelurosauria</taxon>
        <taxon>Aves</taxon>
        <taxon>Palaeognathae</taxon>
        <taxon>Tinamiformes</taxon>
        <taxon>Tinamidae</taxon>
        <taxon>Nothoprocta</taxon>
    </lineage>
</organism>
<evidence type="ECO:0000256" key="10">
    <source>
        <dbReference type="ARBA" id="ARBA00037712"/>
    </source>
</evidence>
<evidence type="ECO:0000313" key="14">
    <source>
        <dbReference type="Proteomes" id="UP000538817"/>
    </source>
</evidence>
<keyword evidence="5" id="KW-0970">Cilium biogenesis/degradation</keyword>
<dbReference type="GO" id="GO:0016020">
    <property type="term" value="C:membrane"/>
    <property type="evidence" value="ECO:0007669"/>
    <property type="project" value="UniProtKB-SubCell"/>
</dbReference>
<feature type="transmembrane region" description="Helical" evidence="12">
    <location>
        <begin position="60"/>
        <end position="80"/>
    </location>
</feature>
<evidence type="ECO:0000256" key="5">
    <source>
        <dbReference type="ARBA" id="ARBA00022794"/>
    </source>
</evidence>
<feature type="non-terminal residue" evidence="13">
    <location>
        <position position="1"/>
    </location>
</feature>
<evidence type="ECO:0000256" key="6">
    <source>
        <dbReference type="ARBA" id="ARBA00022989"/>
    </source>
</evidence>
<dbReference type="PANTHER" id="PTHR13531">
    <property type="entry name" value="GEO07735P1-RELATED-RELATED"/>
    <property type="match status" value="1"/>
</dbReference>
<evidence type="ECO:0000256" key="11">
    <source>
        <dbReference type="ARBA" id="ARBA00039543"/>
    </source>
</evidence>